<comment type="caution">
    <text evidence="2">The sequence shown here is derived from an EMBL/GenBank/DDBJ whole genome shotgun (WGS) entry which is preliminary data.</text>
</comment>
<evidence type="ECO:0000313" key="2">
    <source>
        <dbReference type="EMBL" id="MFC2996105.1"/>
    </source>
</evidence>
<name>A0ABV7BF55_9GAMM</name>
<dbReference type="EMBL" id="JBHRSF010000053">
    <property type="protein sequence ID" value="MFC2996105.1"/>
    <property type="molecule type" value="Genomic_DNA"/>
</dbReference>
<feature type="chain" id="PRO_5046948881" evidence="1">
    <location>
        <begin position="19"/>
        <end position="461"/>
    </location>
</feature>
<sequence length="461" mass="49121">MKYLYFFVLLLISSCIYADTENQVITEAKLQDHNFAQMSSLVAMTDEELSETQGQALYSLNRQDQGGLSFYTLGMEANIGLNANIKNLQLGCGGVNSGSKAGCDIDIQNVSFGCIANASGTCITIPKSDSRQPDGAVQEAQAGDKAQGQMKDFNLTNPFYQFAIKNADSASTREVVGVRIGAAEVEGPLSFGNLASFSGYLTGTANLTMRGETDVSPTCKAPANCATSAGRSQYTDASAYLGLNDAEILNWGVAYVSYRNITADYGQGKNGNPSEISRKNLIVSVNGNRVTQAQIAGIKLGGVVDDIIYGSATTDPLALRRRDIGGILGWLANGFADALLPLLRDGVANYIKDQLATGLGTTKAQLDSYVLPYNLSNVHQLNVKSNTFGLALSKQAIQYPGYVQAVNAGWSMYIPNGFELNINQKTSSLVANIAGSADARNGNITMLEAPYRNCYGSLTFC</sequence>
<keyword evidence="3" id="KW-1185">Reference proteome</keyword>
<keyword evidence="1" id="KW-0732">Signal</keyword>
<reference evidence="3" key="1">
    <citation type="journal article" date="2019" name="Int. J. Syst. Evol. Microbiol.">
        <title>The Global Catalogue of Microorganisms (GCM) 10K type strain sequencing project: providing services to taxonomists for standard genome sequencing and annotation.</title>
        <authorList>
            <consortium name="The Broad Institute Genomics Platform"/>
            <consortium name="The Broad Institute Genome Sequencing Center for Infectious Disease"/>
            <person name="Wu L."/>
            <person name="Ma J."/>
        </authorList>
    </citation>
    <scope>NUCLEOTIDE SEQUENCE [LARGE SCALE GENOMIC DNA]</scope>
    <source>
        <strain evidence="3">KCTC 62575</strain>
    </source>
</reference>
<evidence type="ECO:0000256" key="1">
    <source>
        <dbReference type="SAM" id="SignalP"/>
    </source>
</evidence>
<dbReference type="PROSITE" id="PS51257">
    <property type="entry name" value="PROKAR_LIPOPROTEIN"/>
    <property type="match status" value="1"/>
</dbReference>
<gene>
    <name evidence="2" type="ORF">ACFODO_12670</name>
</gene>
<feature type="signal peptide" evidence="1">
    <location>
        <begin position="1"/>
        <end position="18"/>
    </location>
</feature>
<proteinExistence type="predicted"/>
<protein>
    <submittedName>
        <fullName evidence="2">Uncharacterized protein</fullName>
    </submittedName>
</protein>
<evidence type="ECO:0000313" key="3">
    <source>
        <dbReference type="Proteomes" id="UP001595455"/>
    </source>
</evidence>
<dbReference type="Proteomes" id="UP001595455">
    <property type="component" value="Unassembled WGS sequence"/>
</dbReference>
<accession>A0ABV7BF55</accession>
<dbReference type="RefSeq" id="WP_213069651.1">
    <property type="nucleotide sequence ID" value="NZ_JBHRSF010000053.1"/>
</dbReference>
<organism evidence="2 3">
    <name type="scientific">Acinetobacter sichuanensis</name>
    <dbReference type="NCBI Taxonomy" id="2136183"/>
    <lineage>
        <taxon>Bacteria</taxon>
        <taxon>Pseudomonadati</taxon>
        <taxon>Pseudomonadota</taxon>
        <taxon>Gammaproteobacteria</taxon>
        <taxon>Moraxellales</taxon>
        <taxon>Moraxellaceae</taxon>
        <taxon>Acinetobacter</taxon>
    </lineage>
</organism>